<dbReference type="FunFam" id="3.40.50.720:FF:000084">
    <property type="entry name" value="Short-chain dehydrogenase reductase"/>
    <property type="match status" value="1"/>
</dbReference>
<dbReference type="EC" id="1.1.1.47" evidence="3"/>
<keyword evidence="4" id="KW-1185">Reference proteome</keyword>
<dbReference type="Proteomes" id="UP000326287">
    <property type="component" value="Chromosome"/>
</dbReference>
<dbReference type="Gene3D" id="3.40.50.720">
    <property type="entry name" value="NAD(P)-binding Rossmann-like Domain"/>
    <property type="match status" value="1"/>
</dbReference>
<dbReference type="PRINTS" id="PR00081">
    <property type="entry name" value="GDHRDH"/>
</dbReference>
<evidence type="ECO:0000313" key="4">
    <source>
        <dbReference type="Proteomes" id="UP000326287"/>
    </source>
</evidence>
<dbReference type="InterPro" id="IPR002347">
    <property type="entry name" value="SDR_fam"/>
</dbReference>
<protein>
    <submittedName>
        <fullName evidence="3">Glucose 1-dehydrogenase</fullName>
        <ecNumber evidence="3">1.1.1.47</ecNumber>
    </submittedName>
</protein>
<dbReference type="InterPro" id="IPR020904">
    <property type="entry name" value="Sc_DH/Rdtase_CS"/>
</dbReference>
<gene>
    <name evidence="3" type="ORF">EY643_05760</name>
</gene>
<dbReference type="GO" id="GO:0047936">
    <property type="term" value="F:glucose 1-dehydrogenase [NAD(P)+] activity"/>
    <property type="evidence" value="ECO:0007669"/>
    <property type="project" value="UniProtKB-EC"/>
</dbReference>
<dbReference type="SUPFAM" id="SSF51735">
    <property type="entry name" value="NAD(P)-binding Rossmann-fold domains"/>
    <property type="match status" value="1"/>
</dbReference>
<dbReference type="CDD" id="cd05233">
    <property type="entry name" value="SDR_c"/>
    <property type="match status" value="1"/>
</dbReference>
<comment type="similarity">
    <text evidence="1">Belongs to the short-chain dehydrogenases/reductases (SDR) family.</text>
</comment>
<evidence type="ECO:0000256" key="2">
    <source>
        <dbReference type="ARBA" id="ARBA00023002"/>
    </source>
</evidence>
<dbReference type="Pfam" id="PF13561">
    <property type="entry name" value="adh_short_C2"/>
    <property type="match status" value="1"/>
</dbReference>
<dbReference type="PRINTS" id="PR00080">
    <property type="entry name" value="SDRFAMILY"/>
</dbReference>
<dbReference type="KEGG" id="halc:EY643_05760"/>
<organism evidence="3 4">
    <name type="scientific">Halioglobus maricola</name>
    <dbReference type="NCBI Taxonomy" id="2601894"/>
    <lineage>
        <taxon>Bacteria</taxon>
        <taxon>Pseudomonadati</taxon>
        <taxon>Pseudomonadota</taxon>
        <taxon>Gammaproteobacteria</taxon>
        <taxon>Cellvibrionales</taxon>
        <taxon>Halieaceae</taxon>
        <taxon>Halioglobus</taxon>
    </lineage>
</organism>
<dbReference type="InterPro" id="IPR036291">
    <property type="entry name" value="NAD(P)-bd_dom_sf"/>
</dbReference>
<dbReference type="PROSITE" id="PS00061">
    <property type="entry name" value="ADH_SHORT"/>
    <property type="match status" value="1"/>
</dbReference>
<keyword evidence="2 3" id="KW-0560">Oxidoreductase</keyword>
<dbReference type="PANTHER" id="PTHR24321:SF8">
    <property type="entry name" value="ESTRADIOL 17-BETA-DEHYDROGENASE 8-RELATED"/>
    <property type="match status" value="1"/>
</dbReference>
<dbReference type="NCBIfam" id="NF005559">
    <property type="entry name" value="PRK07231.1"/>
    <property type="match status" value="1"/>
</dbReference>
<evidence type="ECO:0000313" key="3">
    <source>
        <dbReference type="EMBL" id="QFU75194.1"/>
    </source>
</evidence>
<dbReference type="PANTHER" id="PTHR24321">
    <property type="entry name" value="DEHYDROGENASES, SHORT CHAIN"/>
    <property type="match status" value="1"/>
</dbReference>
<evidence type="ECO:0000256" key="1">
    <source>
        <dbReference type="ARBA" id="ARBA00006484"/>
    </source>
</evidence>
<dbReference type="EMBL" id="CP036422">
    <property type="protein sequence ID" value="QFU75194.1"/>
    <property type="molecule type" value="Genomic_DNA"/>
</dbReference>
<dbReference type="OrthoDB" id="9786435at2"/>
<sequence>MADNFDNKVVLITGAAGGFGQLLAQKLGAAGAKLVLGDLDTEALQAQAETLRSAGTEVVTVRCDVSSEAEVSGLVNLAVETFGRLDIAVNNAGISGSFKALIDVEEDEYDLNLAVNAKGVFFGLKHQIRQMLTQGGGTVLNVASMAGLGAAPLLGAYCAAKHAVVGLTKTAAAEYADKNVRVNAICPFFSPTPMVTNVADQGTRDVLAKRCPMKRLGTPEEMVDVMLTLIDPKNTYMTGQTIAVDGGVSAF</sequence>
<name>A0A5P9NIZ6_9GAMM</name>
<proteinExistence type="inferred from homology"/>
<reference evidence="3 4" key="1">
    <citation type="submission" date="2019-02" db="EMBL/GenBank/DDBJ databases">
        <authorList>
            <person name="Li S.-H."/>
        </authorList>
    </citation>
    <scope>NUCLEOTIDE SEQUENCE [LARGE SCALE GENOMIC DNA]</scope>
    <source>
        <strain evidence="3 4">IMCC14385</strain>
    </source>
</reference>
<dbReference type="AlphaFoldDB" id="A0A5P9NIZ6"/>
<dbReference type="RefSeq" id="WP_152661300.1">
    <property type="nucleotide sequence ID" value="NZ_CP036422.1"/>
</dbReference>
<accession>A0A5P9NIZ6</accession>